<evidence type="ECO:0000256" key="1">
    <source>
        <dbReference type="SAM" id="MobiDB-lite"/>
    </source>
</evidence>
<feature type="compositionally biased region" description="Acidic residues" evidence="1">
    <location>
        <begin position="248"/>
        <end position="257"/>
    </location>
</feature>
<feature type="compositionally biased region" description="Polar residues" evidence="1">
    <location>
        <begin position="206"/>
        <end position="218"/>
    </location>
</feature>
<feature type="compositionally biased region" description="Basic and acidic residues" evidence="1">
    <location>
        <begin position="120"/>
        <end position="135"/>
    </location>
</feature>
<feature type="region of interest" description="Disordered" evidence="1">
    <location>
        <begin position="385"/>
        <end position="448"/>
    </location>
</feature>
<dbReference type="EMBL" id="AZBU02000009">
    <property type="protein sequence ID" value="TKR64574.1"/>
    <property type="molecule type" value="Genomic_DNA"/>
</dbReference>
<gene>
    <name evidence="2" type="ORF">L596_025082</name>
</gene>
<dbReference type="AlphaFoldDB" id="A0A4U5M6T5"/>
<feature type="region of interest" description="Disordered" evidence="1">
    <location>
        <begin position="187"/>
        <end position="324"/>
    </location>
</feature>
<keyword evidence="3" id="KW-1185">Reference proteome</keyword>
<feature type="compositionally biased region" description="Acidic residues" evidence="1">
    <location>
        <begin position="272"/>
        <end position="292"/>
    </location>
</feature>
<feature type="region of interest" description="Disordered" evidence="1">
    <location>
        <begin position="115"/>
        <end position="138"/>
    </location>
</feature>
<evidence type="ECO:0000313" key="2">
    <source>
        <dbReference type="EMBL" id="TKR64574.1"/>
    </source>
</evidence>
<proteinExistence type="predicted"/>
<feature type="compositionally biased region" description="Basic and acidic residues" evidence="1">
    <location>
        <begin position="188"/>
        <end position="200"/>
    </location>
</feature>
<organism evidence="2 3">
    <name type="scientific">Steinernema carpocapsae</name>
    <name type="common">Entomopathogenic nematode</name>
    <dbReference type="NCBI Taxonomy" id="34508"/>
    <lineage>
        <taxon>Eukaryota</taxon>
        <taxon>Metazoa</taxon>
        <taxon>Ecdysozoa</taxon>
        <taxon>Nematoda</taxon>
        <taxon>Chromadorea</taxon>
        <taxon>Rhabditida</taxon>
        <taxon>Tylenchina</taxon>
        <taxon>Panagrolaimomorpha</taxon>
        <taxon>Strongyloidoidea</taxon>
        <taxon>Steinernematidae</taxon>
        <taxon>Steinernema</taxon>
    </lineage>
</organism>
<dbReference type="Proteomes" id="UP000298663">
    <property type="component" value="Unassembled WGS sequence"/>
</dbReference>
<sequence length="448" mass="51464">MAAPTITDNLVLNEDTIKERLAFFAKKKTDLLKVLRSMREKAEAENEGKFKDEEKALMAKLLNNYEMLNEMEDKYLDTMNSIVGIRKNATEDFETEQKDLRDTLNESIILAAAKQGNQTEEEKKAEAEAKEKENEISDSEDALELLQKEMGEMVRLSDAVAKGQKINEQLSKRFQLLKEKRRIMQATREQKNAAQVKEELAAAGQYRSTRNRLSNESGQLDRKQKTLERLRKKVLERGMMAEQRQEEADGEKEEEVQLPDLETSGLRVPVVENDEEEDDNPIEEQELEDDVSEEPKKGKPKSRIQRLKEQKEKEAKEREEAEKREALIRESFARLAARRDRMSTICSQLQTLSTTPLPETPEMKANSIQHKLSELSKMREHLEKLQQSGSTAEFEGEEEFAEKLASLEASSDENSKSLTAEPLLQESQDGDAEDEEDEDELSFNYLLL</sequence>
<name>A0A4U5M6T5_STECR</name>
<protein>
    <submittedName>
        <fullName evidence="2">Uncharacterized protein</fullName>
    </submittedName>
</protein>
<feature type="compositionally biased region" description="Basic and acidic residues" evidence="1">
    <location>
        <begin position="306"/>
        <end position="324"/>
    </location>
</feature>
<comment type="caution">
    <text evidence="2">The sequence shown here is derived from an EMBL/GenBank/DDBJ whole genome shotgun (WGS) entry which is preliminary data.</text>
</comment>
<dbReference type="OrthoDB" id="5872919at2759"/>
<feature type="compositionally biased region" description="Acidic residues" evidence="1">
    <location>
        <begin position="428"/>
        <end position="441"/>
    </location>
</feature>
<accession>A0A4U5M6T5</accession>
<reference evidence="2 3" key="1">
    <citation type="journal article" date="2015" name="Genome Biol.">
        <title>Comparative genomics of Steinernema reveals deeply conserved gene regulatory networks.</title>
        <authorList>
            <person name="Dillman A.R."/>
            <person name="Macchietto M."/>
            <person name="Porter C.F."/>
            <person name="Rogers A."/>
            <person name="Williams B."/>
            <person name="Antoshechkin I."/>
            <person name="Lee M.M."/>
            <person name="Goodwin Z."/>
            <person name="Lu X."/>
            <person name="Lewis E.E."/>
            <person name="Goodrich-Blair H."/>
            <person name="Stock S.P."/>
            <person name="Adams B.J."/>
            <person name="Sternberg P.W."/>
            <person name="Mortazavi A."/>
        </authorList>
    </citation>
    <scope>NUCLEOTIDE SEQUENCE [LARGE SCALE GENOMIC DNA]</scope>
    <source>
        <strain evidence="2 3">ALL</strain>
    </source>
</reference>
<reference evidence="2 3" key="2">
    <citation type="journal article" date="2019" name="G3 (Bethesda)">
        <title>Hybrid Assembly of the Genome of the Entomopathogenic Nematode Steinernema carpocapsae Identifies the X-Chromosome.</title>
        <authorList>
            <person name="Serra L."/>
            <person name="Macchietto M."/>
            <person name="Macias-Munoz A."/>
            <person name="McGill C.J."/>
            <person name="Rodriguez I.M."/>
            <person name="Rodriguez B."/>
            <person name="Murad R."/>
            <person name="Mortazavi A."/>
        </authorList>
    </citation>
    <scope>NUCLEOTIDE SEQUENCE [LARGE SCALE GENOMIC DNA]</scope>
    <source>
        <strain evidence="2 3">ALL</strain>
    </source>
</reference>
<evidence type="ECO:0000313" key="3">
    <source>
        <dbReference type="Proteomes" id="UP000298663"/>
    </source>
</evidence>
<feature type="compositionally biased region" description="Basic and acidic residues" evidence="1">
    <location>
        <begin position="219"/>
        <end position="236"/>
    </location>
</feature>